<keyword evidence="7 8" id="KW-0460">Magnesium</keyword>
<comment type="catalytic activity">
    <reaction evidence="8">
        <text>L-seryl-[protein] + ATP = 3-O-(5'-adenylyl)-L-seryl-[protein] + diphosphate</text>
        <dbReference type="Rhea" id="RHEA:58120"/>
        <dbReference type="Rhea" id="RHEA-COMP:9863"/>
        <dbReference type="Rhea" id="RHEA-COMP:15073"/>
        <dbReference type="ChEBI" id="CHEBI:29999"/>
        <dbReference type="ChEBI" id="CHEBI:30616"/>
        <dbReference type="ChEBI" id="CHEBI:33019"/>
        <dbReference type="ChEBI" id="CHEBI:142516"/>
        <dbReference type="EC" id="2.7.7.108"/>
    </reaction>
</comment>
<dbReference type="GO" id="GO:0070733">
    <property type="term" value="F:AMPylase activity"/>
    <property type="evidence" value="ECO:0007669"/>
    <property type="project" value="UniProtKB-EC"/>
</dbReference>
<dbReference type="InterPro" id="IPR003846">
    <property type="entry name" value="SelO"/>
</dbReference>
<gene>
    <name evidence="8" type="primary">ydiU</name>
    <name evidence="8" type="synonym">selO</name>
    <name evidence="9" type="ORF">JM93_03602</name>
</gene>
<dbReference type="PANTHER" id="PTHR32057:SF14">
    <property type="entry name" value="PROTEIN ADENYLYLTRANSFERASE SELO, MITOCHONDRIAL"/>
    <property type="match status" value="1"/>
</dbReference>
<evidence type="ECO:0000256" key="6">
    <source>
        <dbReference type="ARBA" id="ARBA00022840"/>
    </source>
</evidence>
<name>A0A562SMT6_9HYPH</name>
<evidence type="ECO:0000256" key="3">
    <source>
        <dbReference type="ARBA" id="ARBA00022695"/>
    </source>
</evidence>
<comment type="catalytic activity">
    <reaction evidence="8">
        <text>L-histidyl-[protein] + UTP = N(tele)-(5'-uridylyl)-L-histidyl-[protein] + diphosphate</text>
        <dbReference type="Rhea" id="RHEA:83891"/>
        <dbReference type="Rhea" id="RHEA-COMP:9745"/>
        <dbReference type="Rhea" id="RHEA-COMP:20239"/>
        <dbReference type="ChEBI" id="CHEBI:29979"/>
        <dbReference type="ChEBI" id="CHEBI:33019"/>
        <dbReference type="ChEBI" id="CHEBI:46398"/>
        <dbReference type="ChEBI" id="CHEBI:233474"/>
    </reaction>
</comment>
<dbReference type="RefSeq" id="WP_145346065.1">
    <property type="nucleotide sequence ID" value="NZ_SMLY01000084.1"/>
</dbReference>
<evidence type="ECO:0000313" key="9">
    <source>
        <dbReference type="EMBL" id="TWI82254.1"/>
    </source>
</evidence>
<dbReference type="AlphaFoldDB" id="A0A562SMT6"/>
<proteinExistence type="inferred from homology"/>
<feature type="binding site" evidence="8">
    <location>
        <position position="180"/>
    </location>
    <ligand>
        <name>ATP</name>
        <dbReference type="ChEBI" id="CHEBI:30616"/>
    </ligand>
</feature>
<feature type="binding site" evidence="8">
    <location>
        <position position="96"/>
    </location>
    <ligand>
        <name>ATP</name>
        <dbReference type="ChEBI" id="CHEBI:30616"/>
    </ligand>
</feature>
<comment type="similarity">
    <text evidence="1 8">Belongs to the SELO family.</text>
</comment>
<dbReference type="EMBL" id="VLLF01000009">
    <property type="protein sequence ID" value="TWI82254.1"/>
    <property type="molecule type" value="Genomic_DNA"/>
</dbReference>
<comment type="cofactor">
    <cofactor evidence="8">
        <name>Mg(2+)</name>
        <dbReference type="ChEBI" id="CHEBI:18420"/>
    </cofactor>
    <cofactor evidence="8">
        <name>Mn(2+)</name>
        <dbReference type="ChEBI" id="CHEBI:29035"/>
    </cofactor>
</comment>
<feature type="binding site" evidence="8">
    <location>
        <position position="94"/>
    </location>
    <ligand>
        <name>ATP</name>
        <dbReference type="ChEBI" id="CHEBI:30616"/>
    </ligand>
</feature>
<keyword evidence="8" id="KW-0464">Manganese</keyword>
<keyword evidence="2 8" id="KW-0808">Transferase</keyword>
<dbReference type="Proteomes" id="UP000320593">
    <property type="component" value="Unassembled WGS sequence"/>
</dbReference>
<feature type="binding site" evidence="8">
    <location>
        <position position="117"/>
    </location>
    <ligand>
        <name>ATP</name>
        <dbReference type="ChEBI" id="CHEBI:30616"/>
    </ligand>
</feature>
<dbReference type="EC" id="2.7.7.108" evidence="8"/>
<keyword evidence="10" id="KW-1185">Reference proteome</keyword>
<protein>
    <recommendedName>
        <fullName evidence="8">Protein nucleotidyltransferase YdiU</fullName>
        <ecNumber evidence="8">2.7.7.-</ecNumber>
    </recommendedName>
    <alternativeName>
        <fullName evidence="8">Protein adenylyltransferase YdiU</fullName>
        <ecNumber evidence="8">2.7.7.108</ecNumber>
    </alternativeName>
    <alternativeName>
        <fullName evidence="8">Protein uridylyltransferase YdiU</fullName>
        <ecNumber evidence="8">2.7.7.-</ecNumber>
    </alternativeName>
</protein>
<evidence type="ECO:0000256" key="8">
    <source>
        <dbReference type="HAMAP-Rule" id="MF_00692"/>
    </source>
</evidence>
<feature type="binding site" evidence="8">
    <location>
        <position position="257"/>
    </location>
    <ligand>
        <name>Mg(2+)</name>
        <dbReference type="ChEBI" id="CHEBI:18420"/>
    </ligand>
</feature>
<comment type="function">
    <text evidence="8">Nucleotidyltransferase involved in the post-translational modification of proteins. It can catalyze the addition of adenosine monophosphate (AMP) or uridine monophosphate (UMP) to a protein, resulting in modifications known as AMPylation and UMPylation.</text>
</comment>
<dbReference type="NCBIfam" id="NF000658">
    <property type="entry name" value="PRK00029.1"/>
    <property type="match status" value="1"/>
</dbReference>
<feature type="binding site" evidence="8">
    <location>
        <position position="187"/>
    </location>
    <ligand>
        <name>ATP</name>
        <dbReference type="ChEBI" id="CHEBI:30616"/>
    </ligand>
</feature>
<evidence type="ECO:0000256" key="2">
    <source>
        <dbReference type="ARBA" id="ARBA00022679"/>
    </source>
</evidence>
<keyword evidence="5 8" id="KW-0547">Nucleotide-binding</keyword>
<dbReference type="HAMAP" id="MF_00692">
    <property type="entry name" value="SelO"/>
    <property type="match status" value="1"/>
</dbReference>
<evidence type="ECO:0000256" key="7">
    <source>
        <dbReference type="ARBA" id="ARBA00022842"/>
    </source>
</evidence>
<feature type="binding site" evidence="8">
    <location>
        <position position="266"/>
    </location>
    <ligand>
        <name>Mg(2+)</name>
        <dbReference type="ChEBI" id="CHEBI:18420"/>
    </ligand>
</feature>
<dbReference type="EC" id="2.7.7.-" evidence="8"/>
<keyword evidence="3 8" id="KW-0548">Nucleotidyltransferase</keyword>
<dbReference type="Pfam" id="PF02696">
    <property type="entry name" value="SelO"/>
    <property type="match status" value="1"/>
</dbReference>
<comment type="catalytic activity">
    <reaction evidence="8">
        <text>L-threonyl-[protein] + ATP = 3-O-(5'-adenylyl)-L-threonyl-[protein] + diphosphate</text>
        <dbReference type="Rhea" id="RHEA:54292"/>
        <dbReference type="Rhea" id="RHEA-COMP:11060"/>
        <dbReference type="Rhea" id="RHEA-COMP:13847"/>
        <dbReference type="ChEBI" id="CHEBI:30013"/>
        <dbReference type="ChEBI" id="CHEBI:30616"/>
        <dbReference type="ChEBI" id="CHEBI:33019"/>
        <dbReference type="ChEBI" id="CHEBI:138113"/>
        <dbReference type="EC" id="2.7.7.108"/>
    </reaction>
</comment>
<keyword evidence="4 8" id="KW-0479">Metal-binding</keyword>
<dbReference type="GO" id="GO:0005524">
    <property type="term" value="F:ATP binding"/>
    <property type="evidence" value="ECO:0007669"/>
    <property type="project" value="UniProtKB-UniRule"/>
</dbReference>
<organism evidence="9 10">
    <name type="scientific">Roseibium hamelinense</name>
    <dbReference type="NCBI Taxonomy" id="150831"/>
    <lineage>
        <taxon>Bacteria</taxon>
        <taxon>Pseudomonadati</taxon>
        <taxon>Pseudomonadota</taxon>
        <taxon>Alphaproteobacteria</taxon>
        <taxon>Hyphomicrobiales</taxon>
        <taxon>Stappiaceae</taxon>
        <taxon>Roseibium</taxon>
    </lineage>
</organism>
<feature type="active site" description="Proton acceptor" evidence="8">
    <location>
        <position position="256"/>
    </location>
</feature>
<comment type="caution">
    <text evidence="9">The sequence shown here is derived from an EMBL/GenBank/DDBJ whole genome shotgun (WGS) entry which is preliminary data.</text>
</comment>
<evidence type="ECO:0000256" key="4">
    <source>
        <dbReference type="ARBA" id="ARBA00022723"/>
    </source>
</evidence>
<comment type="catalytic activity">
    <reaction evidence="8">
        <text>L-tyrosyl-[protein] + UTP = O-(5'-uridylyl)-L-tyrosyl-[protein] + diphosphate</text>
        <dbReference type="Rhea" id="RHEA:83887"/>
        <dbReference type="Rhea" id="RHEA-COMP:10136"/>
        <dbReference type="Rhea" id="RHEA-COMP:20238"/>
        <dbReference type="ChEBI" id="CHEBI:33019"/>
        <dbReference type="ChEBI" id="CHEBI:46398"/>
        <dbReference type="ChEBI" id="CHEBI:46858"/>
        <dbReference type="ChEBI" id="CHEBI:90602"/>
    </reaction>
</comment>
<feature type="binding site" evidence="8">
    <location>
        <position position="130"/>
    </location>
    <ligand>
        <name>ATP</name>
        <dbReference type="ChEBI" id="CHEBI:30616"/>
    </ligand>
</feature>
<evidence type="ECO:0000256" key="5">
    <source>
        <dbReference type="ARBA" id="ARBA00022741"/>
    </source>
</evidence>
<evidence type="ECO:0000256" key="1">
    <source>
        <dbReference type="ARBA" id="ARBA00009747"/>
    </source>
</evidence>
<sequence>MAHSEDWLAQIPFENSYAQLPERFFERRRPDPVRNPSLIKVNSALACFLGLRPEDLASPSGVSVLAGSRLPETADPIAMAYAGHQFGGFVPQLGDGRAVLLGEVRGQDDRLYDVQLKGSGRTAFSRMGDGRAGIGPVLREYIVSEAMFALGVPTTRSLAAVRTGQTVLRERPIPGAILTRVSRGHIRVGTFQYFAAQGDIEALQTLREYVVGRLYPDAIDAENAAVALLEKVVERQAQLISHWMLIGFIHGVMNTDNMSVAGETIDYGPCAFMEAYEPGKVYSSIDQMGRYAYGNQPAIGHWNLVQLAQSLLPLFDPDMERAVSIAQDVIDRYPDQFEDYLTRGLRKKLGLLEEEPGDRSLAQALLDEMAKHGADFTNTFRDLSLVGNAADMARASTGSLFADPLAATEWLDRYRARLSQEGTSHAERANMLAQVNPVYIPRNHLIEEAISAAEAGPDLRPFEKLVEVLAMPFEHRSGLERYALPAKPEEQVLQTYCGT</sequence>
<reference evidence="9 10" key="1">
    <citation type="submission" date="2019-07" db="EMBL/GenBank/DDBJ databases">
        <title>Genomic Encyclopedia of Archaeal and Bacterial Type Strains, Phase II (KMG-II): from individual species to whole genera.</title>
        <authorList>
            <person name="Goeker M."/>
        </authorList>
    </citation>
    <scope>NUCLEOTIDE SEQUENCE [LARGE SCALE GENOMIC DNA]</scope>
    <source>
        <strain evidence="9 10">ATCC BAA-252</strain>
    </source>
</reference>
<dbReference type="OrthoDB" id="9776281at2"/>
<dbReference type="GO" id="GO:0030145">
    <property type="term" value="F:manganese ion binding"/>
    <property type="evidence" value="ECO:0007669"/>
    <property type="project" value="UniProtKB-UniRule"/>
</dbReference>
<keyword evidence="6 8" id="KW-0067">ATP-binding</keyword>
<evidence type="ECO:0000313" key="10">
    <source>
        <dbReference type="Proteomes" id="UP000320593"/>
    </source>
</evidence>
<comment type="catalytic activity">
    <reaction evidence="8">
        <text>L-seryl-[protein] + UTP = O-(5'-uridylyl)-L-seryl-[protein] + diphosphate</text>
        <dbReference type="Rhea" id="RHEA:64604"/>
        <dbReference type="Rhea" id="RHEA-COMP:9863"/>
        <dbReference type="Rhea" id="RHEA-COMP:16635"/>
        <dbReference type="ChEBI" id="CHEBI:29999"/>
        <dbReference type="ChEBI" id="CHEBI:33019"/>
        <dbReference type="ChEBI" id="CHEBI:46398"/>
        <dbReference type="ChEBI" id="CHEBI:156051"/>
    </reaction>
</comment>
<dbReference type="GO" id="GO:0000287">
    <property type="term" value="F:magnesium ion binding"/>
    <property type="evidence" value="ECO:0007669"/>
    <property type="project" value="UniProtKB-UniRule"/>
</dbReference>
<dbReference type="PANTHER" id="PTHR32057">
    <property type="entry name" value="PROTEIN ADENYLYLTRANSFERASE SELO, MITOCHONDRIAL"/>
    <property type="match status" value="1"/>
</dbReference>
<feature type="binding site" evidence="8">
    <location>
        <position position="129"/>
    </location>
    <ligand>
        <name>ATP</name>
        <dbReference type="ChEBI" id="CHEBI:30616"/>
    </ligand>
</feature>
<feature type="binding site" evidence="8">
    <location>
        <position position="266"/>
    </location>
    <ligand>
        <name>ATP</name>
        <dbReference type="ChEBI" id="CHEBI:30616"/>
    </ligand>
</feature>
<feature type="binding site" evidence="8">
    <location>
        <position position="97"/>
    </location>
    <ligand>
        <name>ATP</name>
        <dbReference type="ChEBI" id="CHEBI:30616"/>
    </ligand>
</feature>
<accession>A0A562SMT6</accession>
<comment type="catalytic activity">
    <reaction evidence="8">
        <text>L-tyrosyl-[protein] + ATP = O-(5'-adenylyl)-L-tyrosyl-[protein] + diphosphate</text>
        <dbReference type="Rhea" id="RHEA:54288"/>
        <dbReference type="Rhea" id="RHEA-COMP:10136"/>
        <dbReference type="Rhea" id="RHEA-COMP:13846"/>
        <dbReference type="ChEBI" id="CHEBI:30616"/>
        <dbReference type="ChEBI" id="CHEBI:33019"/>
        <dbReference type="ChEBI" id="CHEBI:46858"/>
        <dbReference type="ChEBI" id="CHEBI:83624"/>
        <dbReference type="EC" id="2.7.7.108"/>
    </reaction>
</comment>